<sequence length="113" mass="12019">MSKTMSGMGAVITDAQGFTLYRYGKDQVNMSMCTGSCAETWMPVMADGTPRGMGVQAKVGVLTRDDGMKQITLAGWPLYRYMGDTKAGEMNGQGKEGAWFAVTPAGKKMATSG</sequence>
<proteinExistence type="predicted"/>
<dbReference type="PANTHER" id="PTHR39335:SF1">
    <property type="entry name" value="BLL4220 PROTEIN"/>
    <property type="match status" value="1"/>
</dbReference>
<evidence type="ECO:0008006" key="2">
    <source>
        <dbReference type="Google" id="ProtNLM"/>
    </source>
</evidence>
<dbReference type="GO" id="GO:0043448">
    <property type="term" value="P:alkane catabolic process"/>
    <property type="evidence" value="ECO:0007669"/>
    <property type="project" value="TreeGrafter"/>
</dbReference>
<name>A0AB39QHG7_9ACTN</name>
<dbReference type="Pfam" id="PF03640">
    <property type="entry name" value="Lipoprotein_15"/>
    <property type="match status" value="2"/>
</dbReference>
<evidence type="ECO:0000313" key="1">
    <source>
        <dbReference type="EMBL" id="XDQ41864.1"/>
    </source>
</evidence>
<dbReference type="PANTHER" id="PTHR39335">
    <property type="entry name" value="BLL4220 PROTEIN"/>
    <property type="match status" value="1"/>
</dbReference>
<reference evidence="1" key="1">
    <citation type="submission" date="2024-07" db="EMBL/GenBank/DDBJ databases">
        <authorList>
            <person name="Yu S.T."/>
        </authorList>
    </citation>
    <scope>NUCLEOTIDE SEQUENCE</scope>
    <source>
        <strain evidence="1">R39</strain>
    </source>
</reference>
<protein>
    <recommendedName>
        <fullName evidence="2">Lipoprotein</fullName>
    </recommendedName>
</protein>
<gene>
    <name evidence="1" type="ORF">AB5J52_06050</name>
</gene>
<dbReference type="InterPro" id="IPR005297">
    <property type="entry name" value="Lipoprotein_repeat"/>
</dbReference>
<dbReference type="AlphaFoldDB" id="A0AB39QHG7"/>
<dbReference type="EMBL" id="CP163441">
    <property type="protein sequence ID" value="XDQ41864.1"/>
    <property type="molecule type" value="Genomic_DNA"/>
</dbReference>
<organism evidence="1">
    <name type="scientific">Streptomyces sp. R39</name>
    <dbReference type="NCBI Taxonomy" id="3238631"/>
    <lineage>
        <taxon>Bacteria</taxon>
        <taxon>Bacillati</taxon>
        <taxon>Actinomycetota</taxon>
        <taxon>Actinomycetes</taxon>
        <taxon>Kitasatosporales</taxon>
        <taxon>Streptomycetaceae</taxon>
        <taxon>Streptomyces</taxon>
    </lineage>
</organism>
<accession>A0AB39QHG7</accession>
<dbReference type="GeneID" id="301470539"/>
<dbReference type="RefSeq" id="WP_234543975.1">
    <property type="nucleotide sequence ID" value="NZ_CP163441.1"/>
</dbReference>